<evidence type="ECO:0000313" key="3">
    <source>
        <dbReference type="Proteomes" id="UP000306441"/>
    </source>
</evidence>
<protein>
    <recommendedName>
        <fullName evidence="1">Uroporphyrinogen decarboxylase (URO-D) domain-containing protein</fullName>
    </recommendedName>
</protein>
<feature type="domain" description="Uroporphyrinogen decarboxylase (URO-D)" evidence="1">
    <location>
        <begin position="12"/>
        <end position="65"/>
    </location>
</feature>
<evidence type="ECO:0000313" key="2">
    <source>
        <dbReference type="EMBL" id="THF54527.1"/>
    </source>
</evidence>
<keyword evidence="3" id="KW-1185">Reference proteome</keyword>
<dbReference type="Pfam" id="PF01208">
    <property type="entry name" value="URO-D"/>
    <property type="match status" value="1"/>
</dbReference>
<dbReference type="SUPFAM" id="SSF51726">
    <property type="entry name" value="UROD/MetE-like"/>
    <property type="match status" value="1"/>
</dbReference>
<sequence>MAREPDDTFFKKATRACDGRRANRTPPIWLMLQAGCYLPEHHVMREAAGGMLSLYNSPQYAAAAILNIPATRNAPSSFWMLTTR</sequence>
<comment type="caution">
    <text evidence="2">The sequence shown here is derived from an EMBL/GenBank/DDBJ whole genome shotgun (WGS) entry which is preliminary data.</text>
</comment>
<evidence type="ECO:0000259" key="1">
    <source>
        <dbReference type="Pfam" id="PF01208"/>
    </source>
</evidence>
<organism evidence="2 3">
    <name type="scientific">Ollibium composti</name>
    <dbReference type="NCBI Taxonomy" id="2675109"/>
    <lineage>
        <taxon>Bacteria</taxon>
        <taxon>Pseudomonadati</taxon>
        <taxon>Pseudomonadota</taxon>
        <taxon>Alphaproteobacteria</taxon>
        <taxon>Hyphomicrobiales</taxon>
        <taxon>Phyllobacteriaceae</taxon>
        <taxon>Ollibium</taxon>
    </lineage>
</organism>
<reference evidence="2 3" key="1">
    <citation type="submission" date="2019-04" db="EMBL/GenBank/DDBJ databases">
        <title>Mesorhizobium composti sp. nov., isolated from compost.</title>
        <authorList>
            <person name="Lin S.-Y."/>
            <person name="Hameed A."/>
            <person name="Hsieh Y.-T."/>
            <person name="Young C.-C."/>
        </authorList>
    </citation>
    <scope>NUCLEOTIDE SEQUENCE [LARGE SCALE GENOMIC DNA]</scope>
    <source>
        <strain evidence="2 3">CC-YTH430</strain>
    </source>
</reference>
<dbReference type="Proteomes" id="UP000306441">
    <property type="component" value="Unassembled WGS sequence"/>
</dbReference>
<dbReference type="EMBL" id="SSNY01000019">
    <property type="protein sequence ID" value="THF54527.1"/>
    <property type="molecule type" value="Genomic_DNA"/>
</dbReference>
<proteinExistence type="predicted"/>
<dbReference type="InterPro" id="IPR038071">
    <property type="entry name" value="UROD/MetE-like_sf"/>
</dbReference>
<dbReference type="Gene3D" id="3.20.20.210">
    <property type="match status" value="1"/>
</dbReference>
<accession>A0ABY2Q132</accession>
<name>A0ABY2Q132_9HYPH</name>
<dbReference type="InterPro" id="IPR000257">
    <property type="entry name" value="Uroporphyrinogen_deCOase"/>
</dbReference>
<gene>
    <name evidence="2" type="ORF">E6C48_21640</name>
</gene>